<feature type="transmembrane region" description="Helical" evidence="8">
    <location>
        <begin position="278"/>
        <end position="294"/>
    </location>
</feature>
<feature type="transmembrane region" description="Helical" evidence="8">
    <location>
        <begin position="194"/>
        <end position="218"/>
    </location>
</feature>
<proteinExistence type="predicted"/>
<dbReference type="KEGG" id="fop:FNB79_03515"/>
<keyword evidence="3" id="KW-1003">Cell membrane</keyword>
<feature type="transmembrane region" description="Helical" evidence="8">
    <location>
        <begin position="160"/>
        <end position="182"/>
    </location>
</feature>
<dbReference type="AlphaFoldDB" id="A0A516GNH3"/>
<evidence type="ECO:0000313" key="10">
    <source>
        <dbReference type="Proteomes" id="UP000319209"/>
    </source>
</evidence>
<evidence type="ECO:0000256" key="8">
    <source>
        <dbReference type="SAM" id="Phobius"/>
    </source>
</evidence>
<feature type="transmembrane region" description="Helical" evidence="8">
    <location>
        <begin position="133"/>
        <end position="154"/>
    </location>
</feature>
<comment type="subcellular location">
    <subcellularLocation>
        <location evidence="1">Cell membrane</location>
        <topology evidence="1">Multi-pass membrane protein</topology>
    </subcellularLocation>
</comment>
<feature type="transmembrane region" description="Helical" evidence="8">
    <location>
        <begin position="484"/>
        <end position="505"/>
    </location>
</feature>
<dbReference type="GO" id="GO:0030001">
    <property type="term" value="P:metal ion transport"/>
    <property type="evidence" value="ECO:0007669"/>
    <property type="project" value="UniProtKB-ARBA"/>
</dbReference>
<feature type="transmembrane region" description="Helical" evidence="8">
    <location>
        <begin position="69"/>
        <end position="88"/>
    </location>
</feature>
<dbReference type="Proteomes" id="UP000319209">
    <property type="component" value="Chromosome"/>
</dbReference>
<dbReference type="InterPro" id="IPR003445">
    <property type="entry name" value="Cat_transpt"/>
</dbReference>
<dbReference type="RefSeq" id="WP_143379987.1">
    <property type="nucleotide sequence ID" value="NZ_CP041637.1"/>
</dbReference>
<feature type="transmembrane region" description="Helical" evidence="8">
    <location>
        <begin position="314"/>
        <end position="337"/>
    </location>
</feature>
<protein>
    <submittedName>
        <fullName evidence="9">Potassium transporter</fullName>
    </submittedName>
</protein>
<dbReference type="GO" id="GO:0005886">
    <property type="term" value="C:plasma membrane"/>
    <property type="evidence" value="ECO:0007669"/>
    <property type="project" value="UniProtKB-SubCell"/>
</dbReference>
<dbReference type="OrthoDB" id="9810952at2"/>
<evidence type="ECO:0000256" key="5">
    <source>
        <dbReference type="ARBA" id="ARBA00022989"/>
    </source>
</evidence>
<feature type="transmembrane region" description="Helical" evidence="8">
    <location>
        <begin position="36"/>
        <end position="57"/>
    </location>
</feature>
<evidence type="ECO:0000256" key="4">
    <source>
        <dbReference type="ARBA" id="ARBA00022692"/>
    </source>
</evidence>
<keyword evidence="2" id="KW-0813">Transport</keyword>
<evidence type="ECO:0000256" key="7">
    <source>
        <dbReference type="ARBA" id="ARBA00023136"/>
    </source>
</evidence>
<evidence type="ECO:0000256" key="6">
    <source>
        <dbReference type="ARBA" id="ARBA00023065"/>
    </source>
</evidence>
<sequence length="580" mass="65405">MKIKTLQNLYRFTDILILFFLIFDFGFSLNEEYKPFRIPVYTGITLLIITFNFIKLFQYNKSNPVRKTIKFNIGILITTLITATTVFYLNQHLPPVEQLMRPKVVFELGLFFYLLMRLTFFIKYIYKIYFNPAILFVGSFFILVLVGALLLMLPKVTVNGITFIDALFTSTSAICVTGLAVLDTGKDFTQLGQTVIIILIQMGGLGILTFTSFFAYFFKESSSFRESMYMKDYTSTENLQDVFKIAAQIVGFTLGIELLGTVFIYMSIDAISTIEDKIFFSIFHSISAFCNAGFSTSSSSFYDPALRYDYSLQWVLMLLIIIGGIGYSFIFNSYTYLKRRFLNLFRTKNKVTTTVRVFTLNSKITIVTTSILLTLGFVFFYFAEAQFSLQDHSTTFGKITTAMFSSVTPRTAGFNTVDYSQVATPSLLLVIFLMWIGASPGSTGGGIKTSTFAIATLNILATARGKKRIEINTREISSSTVNRAFSIIFISLLTIGTAILLLLFFEPEKDLLAIAFECFSAYSTSGLSVNLTPTLSDPSKYVIIVVMFVGRIGLLNLLFGMLGQVEQKFYQYPQENILIN</sequence>
<dbReference type="EMBL" id="CP041637">
    <property type="protein sequence ID" value="QDO93081.1"/>
    <property type="molecule type" value="Genomic_DNA"/>
</dbReference>
<keyword evidence="6" id="KW-0406">Ion transport</keyword>
<evidence type="ECO:0000313" key="9">
    <source>
        <dbReference type="EMBL" id="QDO93081.1"/>
    </source>
</evidence>
<dbReference type="GO" id="GO:0008324">
    <property type="term" value="F:monoatomic cation transmembrane transporter activity"/>
    <property type="evidence" value="ECO:0007669"/>
    <property type="project" value="InterPro"/>
</dbReference>
<evidence type="ECO:0000256" key="2">
    <source>
        <dbReference type="ARBA" id="ARBA00022448"/>
    </source>
</evidence>
<accession>A0A516GNH3</accession>
<feature type="transmembrane region" description="Helical" evidence="8">
    <location>
        <begin position="358"/>
        <end position="383"/>
    </location>
</feature>
<feature type="transmembrane region" description="Helical" evidence="8">
    <location>
        <begin position="12"/>
        <end position="30"/>
    </location>
</feature>
<dbReference type="PANTHER" id="PTHR32024">
    <property type="entry name" value="TRK SYSTEM POTASSIUM UPTAKE PROTEIN TRKG-RELATED"/>
    <property type="match status" value="1"/>
</dbReference>
<feature type="transmembrane region" description="Helical" evidence="8">
    <location>
        <begin position="541"/>
        <end position="562"/>
    </location>
</feature>
<gene>
    <name evidence="9" type="ORF">FNB79_03515</name>
</gene>
<keyword evidence="7 8" id="KW-0472">Membrane</keyword>
<keyword evidence="4 8" id="KW-0812">Transmembrane</keyword>
<dbReference type="Pfam" id="PF02386">
    <property type="entry name" value="TrkH"/>
    <property type="match status" value="1"/>
</dbReference>
<name>A0A516GNH3_9FLAO</name>
<evidence type="ECO:0000256" key="1">
    <source>
        <dbReference type="ARBA" id="ARBA00004651"/>
    </source>
</evidence>
<dbReference type="PANTHER" id="PTHR32024:SF1">
    <property type="entry name" value="KTR SYSTEM POTASSIUM UPTAKE PROTEIN B"/>
    <property type="match status" value="1"/>
</dbReference>
<reference evidence="9 10" key="1">
    <citation type="submission" date="2019-07" db="EMBL/GenBank/DDBJ databases">
        <title>Genome sequencing for Formosa sp. PS13.</title>
        <authorList>
            <person name="Park S.-J."/>
        </authorList>
    </citation>
    <scope>NUCLEOTIDE SEQUENCE [LARGE SCALE GENOMIC DNA]</scope>
    <source>
        <strain evidence="9 10">PS13</strain>
    </source>
</reference>
<feature type="transmembrane region" description="Helical" evidence="8">
    <location>
        <begin position="108"/>
        <end position="126"/>
    </location>
</feature>
<evidence type="ECO:0000256" key="3">
    <source>
        <dbReference type="ARBA" id="ARBA00022475"/>
    </source>
</evidence>
<keyword evidence="10" id="KW-1185">Reference proteome</keyword>
<keyword evidence="5 8" id="KW-1133">Transmembrane helix</keyword>
<feature type="transmembrane region" description="Helical" evidence="8">
    <location>
        <begin position="245"/>
        <end position="266"/>
    </location>
</feature>
<organism evidence="9 10">
    <name type="scientific">Formosa sediminum</name>
    <dbReference type="NCBI Taxonomy" id="2594004"/>
    <lineage>
        <taxon>Bacteria</taxon>
        <taxon>Pseudomonadati</taxon>
        <taxon>Bacteroidota</taxon>
        <taxon>Flavobacteriia</taxon>
        <taxon>Flavobacteriales</taxon>
        <taxon>Flavobacteriaceae</taxon>
        <taxon>Formosa</taxon>
    </lineage>
</organism>